<dbReference type="AlphaFoldDB" id="A0A914DU57"/>
<reference evidence="2" key="1">
    <citation type="submission" date="2022-11" db="UniProtKB">
        <authorList>
            <consortium name="WormBaseParasite"/>
        </authorList>
    </citation>
    <scope>IDENTIFICATION</scope>
</reference>
<dbReference type="Proteomes" id="UP000887540">
    <property type="component" value="Unplaced"/>
</dbReference>
<protein>
    <submittedName>
        <fullName evidence="2">Uncharacterized protein</fullName>
    </submittedName>
</protein>
<keyword evidence="1" id="KW-1185">Reference proteome</keyword>
<organism evidence="1 2">
    <name type="scientific">Acrobeloides nanus</name>
    <dbReference type="NCBI Taxonomy" id="290746"/>
    <lineage>
        <taxon>Eukaryota</taxon>
        <taxon>Metazoa</taxon>
        <taxon>Ecdysozoa</taxon>
        <taxon>Nematoda</taxon>
        <taxon>Chromadorea</taxon>
        <taxon>Rhabditida</taxon>
        <taxon>Tylenchina</taxon>
        <taxon>Cephalobomorpha</taxon>
        <taxon>Cephaloboidea</taxon>
        <taxon>Cephalobidae</taxon>
        <taxon>Acrobeloides</taxon>
    </lineage>
</organism>
<name>A0A914DU57_9BILA</name>
<sequence>MVAPLNVYQEKMLETTYAKDIIHILDVSVHGKNLNSRLMILGFQAVLFVMDFLTKLMKLSTAGNKIRQIQIPHLFPFHAVLLSQNVLKDRSVKHRAKNR</sequence>
<evidence type="ECO:0000313" key="1">
    <source>
        <dbReference type="Proteomes" id="UP000887540"/>
    </source>
</evidence>
<proteinExistence type="predicted"/>
<accession>A0A914DU57</accession>
<dbReference type="WBParaSite" id="ACRNAN_scaffold4126.g22802.t1">
    <property type="protein sequence ID" value="ACRNAN_scaffold4126.g22802.t1"/>
    <property type="gene ID" value="ACRNAN_scaffold4126.g22802"/>
</dbReference>
<evidence type="ECO:0000313" key="2">
    <source>
        <dbReference type="WBParaSite" id="ACRNAN_scaffold4126.g22802.t1"/>
    </source>
</evidence>